<protein>
    <submittedName>
        <fullName evidence="1">Uncharacterized protein</fullName>
    </submittedName>
</protein>
<dbReference type="EMBL" id="RCHU02000002">
    <property type="protein sequence ID" value="KAL3603586.1"/>
    <property type="molecule type" value="Genomic_DNA"/>
</dbReference>
<sequence length="190" mass="21813">MFLHFQGSMEIRKDTTEKEEHHIWSVQVMNELLRENSFVRVRELSEISGGSRPQATVWRFSDTDAIKHMFKNSMPQNFFRRLQTVEARPRRTYSTKSHHQELVKSGGAWLTNTSPNPLRGGSPHCHCRLRTQPTLREGQNDIPVLRKPDWHSNFSAVWSDLLPSDLFLLNSTVSLVLNLTKGYIGNGATA</sequence>
<keyword evidence="2" id="KW-1185">Reference proteome</keyword>
<organism evidence="1 2">
    <name type="scientific">Populus alba</name>
    <name type="common">White poplar</name>
    <dbReference type="NCBI Taxonomy" id="43335"/>
    <lineage>
        <taxon>Eukaryota</taxon>
        <taxon>Viridiplantae</taxon>
        <taxon>Streptophyta</taxon>
        <taxon>Embryophyta</taxon>
        <taxon>Tracheophyta</taxon>
        <taxon>Spermatophyta</taxon>
        <taxon>Magnoliopsida</taxon>
        <taxon>eudicotyledons</taxon>
        <taxon>Gunneridae</taxon>
        <taxon>Pentapetalae</taxon>
        <taxon>rosids</taxon>
        <taxon>fabids</taxon>
        <taxon>Malpighiales</taxon>
        <taxon>Salicaceae</taxon>
        <taxon>Saliceae</taxon>
        <taxon>Populus</taxon>
    </lineage>
</organism>
<comment type="caution">
    <text evidence="1">The sequence shown here is derived from an EMBL/GenBank/DDBJ whole genome shotgun (WGS) entry which is preliminary data.</text>
</comment>
<proteinExistence type="predicted"/>
<dbReference type="Proteomes" id="UP000309997">
    <property type="component" value="Unassembled WGS sequence"/>
</dbReference>
<accession>A0ACC4CQE8</accession>
<name>A0ACC4CQE8_POPAL</name>
<evidence type="ECO:0000313" key="2">
    <source>
        <dbReference type="Proteomes" id="UP000309997"/>
    </source>
</evidence>
<gene>
    <name evidence="1" type="ORF">D5086_004445</name>
</gene>
<evidence type="ECO:0000313" key="1">
    <source>
        <dbReference type="EMBL" id="KAL3603586.1"/>
    </source>
</evidence>
<reference evidence="1 2" key="1">
    <citation type="journal article" date="2024" name="Plant Biotechnol. J.">
        <title>Genome and CRISPR/Cas9 system of a widespread forest tree (Populus alba) in the world.</title>
        <authorList>
            <person name="Liu Y.J."/>
            <person name="Jiang P.F."/>
            <person name="Han X.M."/>
            <person name="Li X.Y."/>
            <person name="Wang H.M."/>
            <person name="Wang Y.J."/>
            <person name="Wang X.X."/>
            <person name="Zeng Q.Y."/>
        </authorList>
    </citation>
    <scope>NUCLEOTIDE SEQUENCE [LARGE SCALE GENOMIC DNA]</scope>
    <source>
        <strain evidence="2">cv. PAL-ZL1</strain>
    </source>
</reference>